<feature type="coiled-coil region" evidence="1">
    <location>
        <begin position="294"/>
        <end position="347"/>
    </location>
</feature>
<dbReference type="InterPro" id="IPR013103">
    <property type="entry name" value="RVT_2"/>
</dbReference>
<keyword evidence="1" id="KW-0175">Coiled coil</keyword>
<gene>
    <name evidence="4" type="ORF">Tci_049450</name>
</gene>
<feature type="domain" description="Reverse transcriptase Ty1/copia-type" evidence="2">
    <location>
        <begin position="999"/>
        <end position="1072"/>
    </location>
</feature>
<comment type="caution">
    <text evidence="4">The sequence shown here is derived from an EMBL/GenBank/DDBJ whole genome shotgun (WGS) entry which is preliminary data.</text>
</comment>
<dbReference type="InterPro" id="IPR057670">
    <property type="entry name" value="SH3_retrovirus"/>
</dbReference>
<dbReference type="InterPro" id="IPR043502">
    <property type="entry name" value="DNA/RNA_pol_sf"/>
</dbReference>
<dbReference type="PANTHER" id="PTHR11439">
    <property type="entry name" value="GAG-POL-RELATED RETROTRANSPOSON"/>
    <property type="match status" value="1"/>
</dbReference>
<proteinExistence type="predicted"/>
<dbReference type="Pfam" id="PF25597">
    <property type="entry name" value="SH3_retrovirus"/>
    <property type="match status" value="1"/>
</dbReference>
<evidence type="ECO:0000313" key="4">
    <source>
        <dbReference type="EMBL" id="GEU77472.1"/>
    </source>
</evidence>
<evidence type="ECO:0000259" key="2">
    <source>
        <dbReference type="Pfam" id="PF07727"/>
    </source>
</evidence>
<protein>
    <submittedName>
        <fullName evidence="4">Retrovirus-related Pol polyprotein from transposon TNT 1-94</fullName>
    </submittedName>
</protein>
<evidence type="ECO:0000259" key="3">
    <source>
        <dbReference type="Pfam" id="PF25597"/>
    </source>
</evidence>
<evidence type="ECO:0000256" key="1">
    <source>
        <dbReference type="SAM" id="Coils"/>
    </source>
</evidence>
<dbReference type="PANTHER" id="PTHR11439:SF495">
    <property type="entry name" value="REVERSE TRANSCRIPTASE, RNA-DEPENDENT DNA POLYMERASE-RELATED"/>
    <property type="match status" value="1"/>
</dbReference>
<organism evidence="4">
    <name type="scientific">Tanacetum cinerariifolium</name>
    <name type="common">Dalmatian daisy</name>
    <name type="synonym">Chrysanthemum cinerariifolium</name>
    <dbReference type="NCBI Taxonomy" id="118510"/>
    <lineage>
        <taxon>Eukaryota</taxon>
        <taxon>Viridiplantae</taxon>
        <taxon>Streptophyta</taxon>
        <taxon>Embryophyta</taxon>
        <taxon>Tracheophyta</taxon>
        <taxon>Spermatophyta</taxon>
        <taxon>Magnoliopsida</taxon>
        <taxon>eudicotyledons</taxon>
        <taxon>Gunneridae</taxon>
        <taxon>Pentapetalae</taxon>
        <taxon>asterids</taxon>
        <taxon>campanulids</taxon>
        <taxon>Asterales</taxon>
        <taxon>Asteraceae</taxon>
        <taxon>Asteroideae</taxon>
        <taxon>Anthemideae</taxon>
        <taxon>Anthemidinae</taxon>
        <taxon>Tanacetum</taxon>
    </lineage>
</organism>
<name>A0A6L2MXG3_TANCI</name>
<dbReference type="Pfam" id="PF07727">
    <property type="entry name" value="RVT_2"/>
    <property type="match status" value="1"/>
</dbReference>
<dbReference type="SUPFAM" id="SSF56672">
    <property type="entry name" value="DNA/RNA polymerases"/>
    <property type="match status" value="1"/>
</dbReference>
<accession>A0A6L2MXG3</accession>
<dbReference type="EMBL" id="BKCJ010007481">
    <property type="protein sequence ID" value="GEU77472.1"/>
    <property type="molecule type" value="Genomic_DNA"/>
</dbReference>
<reference evidence="4" key="1">
    <citation type="journal article" date="2019" name="Sci. Rep.">
        <title>Draft genome of Tanacetum cinerariifolium, the natural source of mosquito coil.</title>
        <authorList>
            <person name="Yamashiro T."/>
            <person name="Shiraishi A."/>
            <person name="Satake H."/>
            <person name="Nakayama K."/>
        </authorList>
    </citation>
    <scope>NUCLEOTIDE SEQUENCE</scope>
</reference>
<sequence>MYGSAIYDNVSHPWLMDEFDKFTAKEGESLESVYERLTTLVNIMDHNNVRPIRMEINTKAKKAVKNYDLLALIAHSNASSSHCSPQSYHVTHPPYKPKVRDAKYFREQMLLAMKDEARSHLNNEENDFMLDNAYGEESLDELTASVMLMARLQPDNETIDTVPSYDEKANPEHLKKAIAAQPKMYDGDMLYSEKSKINSPDLEESLEDAKESRNKMKDKMIQVNYEKINALYETFVPQQELSIEQTFYTKINKTLLKDNDRRWLSDSQNELREFYKTDVIPMSRSLYTHLQDIKEELIEEVQEMLDIFESMEQKVNAKSPTKILLQKERSQAQIIDFKLKLQHLTEKMTCDVPWKSKVSTLNSGNVLLRSQVESVVQERENINLEFQKLFSFIKVTQAQHQKEVDELIQSVNQKTYAYAKVRTHNQDLLMTMFKLKTKLSTIKKGNNVNTKFDSSKTLGKCVKTVTLRSTPKCEQGHKHNENFITRGMYKINKQDTKTSYSKANTNVSNFTGVGSSHSVRRLTFKDNKSKNTILKNTKSSSTYVWKTLNNACLDSNKSDTKTLNVCQTNACISKSKTVKACVNVVNEGSNLVCISYGNDVFLNSHEKCVGRHALSRKSSVKRALFTSPLAAQSKNLGVTFVVTKSRNYVEKFMGTVRFGNDHFTAIISYGDYVQGNLTVFHVYYVEGLGHNLFSDKSKKASLLLKLVPSIESILELLYMDLCGLMQVVVSMAGIGIFIGYSESSRGFRIYNRRTKKIMETIHVNFDELTAMAFECNNLETRMNCINFTNSSEESQSLPSKSDLDNLFGPLYEAYYAMNSQEVSNDSATNTTDNEHTSSSSSIIVDEDDAPPVISLSDEQVTIAPNSPVVNEVANEFDQEDVVDFDGYMFHDAPQTPEFEVAESSFTYQDPSNMHQFHQQHHSTDRWTKNHPLEQVIGDPSKSVMTRKRLQTNAEVCMYALTVSIIKPKNIKEAMLDHNWIESMQDELNQFKRLDVWELNKSRLVAKGYRQEEGIDFKESFAPDARLEAVIIFVAYGAHKNFNIFQMDVKTSFLNGPLKAEVFVRQPYGFVDPEFPNHFLQKKIEKLMKDTFEMSMIDEAKFFLGLQVHQSPRGIFICQSQYTIDILKKHRMEKCDTVSTSMVTTKLDADLQGTPVDQTKYCSMIGGLMYLTSSRPDIAYATFVCARYQAHPTDKHLKEVKRIFRYLIQAINMGLWYSKDSRFELIAYADADHAGCNDDCKITSRGIQFLEDKLVRWSSKKRDCTAMSSTEAEYVSLSACCAQVIWMRTQLMDYGFHFNKTLIYCDSKSAIAISCNPIQRSRTKHINIRYHFIKEHVDKGTIELYFVGMEYQFVDLFTIALPKERFEFLVHKIGMRCMTPLQLERLAKLSS</sequence>
<dbReference type="CDD" id="cd09272">
    <property type="entry name" value="RNase_HI_RT_Ty1"/>
    <property type="match status" value="1"/>
</dbReference>
<feature type="domain" description="Retroviral polymerase SH3-like" evidence="3">
    <location>
        <begin position="734"/>
        <end position="769"/>
    </location>
</feature>
<feature type="coiled-coil region" evidence="1">
    <location>
        <begin position="199"/>
        <end position="226"/>
    </location>
</feature>